<evidence type="ECO:0000313" key="1">
    <source>
        <dbReference type="EMBL" id="QJA76757.1"/>
    </source>
</evidence>
<accession>A0A6M3MF33</accession>
<reference evidence="3" key="1">
    <citation type="submission" date="2020-03" db="EMBL/GenBank/DDBJ databases">
        <title>The deep terrestrial virosphere.</title>
        <authorList>
            <person name="Holmfeldt K."/>
            <person name="Nilsson E."/>
            <person name="Simone D."/>
            <person name="Lopez-Fernandez M."/>
            <person name="Wu X."/>
            <person name="de Brujin I."/>
            <person name="Lundin D."/>
            <person name="Andersson A."/>
            <person name="Bertilsson S."/>
            <person name="Dopson M."/>
        </authorList>
    </citation>
    <scope>NUCLEOTIDE SEQUENCE</scope>
    <source>
        <strain evidence="2">MM171A00824</strain>
        <strain evidence="3">MM171B00494</strain>
        <strain evidence="1">MM415A01449</strain>
    </source>
</reference>
<dbReference type="EMBL" id="MT143670">
    <property type="protein sequence ID" value="QJA99848.1"/>
    <property type="molecule type" value="Genomic_DNA"/>
</dbReference>
<name>A0A6M3MF33_9ZZZZ</name>
<sequence length="88" mass="10649">MSAIFNEVGRYIEDFREFTSGDEDGRFQELVSQLPEDYEFEYIVYQASSSLEEYERLMLEDWGKIIKRMVFKKFDNWVQTKYMDSDGK</sequence>
<dbReference type="EMBL" id="MT143871">
    <property type="protein sequence ID" value="QJB04095.1"/>
    <property type="molecule type" value="Genomic_DNA"/>
</dbReference>
<proteinExistence type="predicted"/>
<protein>
    <submittedName>
        <fullName evidence="3">Uncharacterized protein</fullName>
    </submittedName>
</protein>
<dbReference type="EMBL" id="MT142241">
    <property type="protein sequence ID" value="QJA76757.1"/>
    <property type="molecule type" value="Genomic_DNA"/>
</dbReference>
<dbReference type="AlphaFoldDB" id="A0A6M3MF33"/>
<organism evidence="3">
    <name type="scientific">viral metagenome</name>
    <dbReference type="NCBI Taxonomy" id="1070528"/>
    <lineage>
        <taxon>unclassified sequences</taxon>
        <taxon>metagenomes</taxon>
        <taxon>organismal metagenomes</taxon>
    </lineage>
</organism>
<evidence type="ECO:0000313" key="3">
    <source>
        <dbReference type="EMBL" id="QJB04095.1"/>
    </source>
</evidence>
<gene>
    <name evidence="2" type="ORF">MM171A00824_0013</name>
    <name evidence="3" type="ORF">MM171B00494_0031</name>
    <name evidence="1" type="ORF">MM415A01449_0014</name>
</gene>
<evidence type="ECO:0000313" key="2">
    <source>
        <dbReference type="EMBL" id="QJA99848.1"/>
    </source>
</evidence>